<dbReference type="EnsemblPlants" id="LPERR11G16460.1">
    <property type="protein sequence ID" value="LPERR11G16460.1"/>
    <property type="gene ID" value="LPERR11G16460"/>
</dbReference>
<dbReference type="AlphaFoldDB" id="A0A0D9XUA6"/>
<accession>A0A0D9XUA6</accession>
<evidence type="ECO:0000313" key="3">
    <source>
        <dbReference type="Proteomes" id="UP000032180"/>
    </source>
</evidence>
<reference evidence="3" key="2">
    <citation type="submission" date="2013-12" db="EMBL/GenBank/DDBJ databases">
        <authorList>
            <person name="Yu Y."/>
            <person name="Lee S."/>
            <person name="de Baynast K."/>
            <person name="Wissotski M."/>
            <person name="Liu L."/>
            <person name="Talag J."/>
            <person name="Goicoechea J."/>
            <person name="Angelova A."/>
            <person name="Jetty R."/>
            <person name="Kudrna D."/>
            <person name="Golser W."/>
            <person name="Rivera L."/>
            <person name="Zhang J."/>
            <person name="Wing R."/>
        </authorList>
    </citation>
    <scope>NUCLEOTIDE SEQUENCE</scope>
</reference>
<feature type="compositionally biased region" description="Low complexity" evidence="1">
    <location>
        <begin position="97"/>
        <end position="107"/>
    </location>
</feature>
<evidence type="ECO:0000256" key="1">
    <source>
        <dbReference type="SAM" id="MobiDB-lite"/>
    </source>
</evidence>
<dbReference type="Proteomes" id="UP000032180">
    <property type="component" value="Chromosome 11"/>
</dbReference>
<organism evidence="2 3">
    <name type="scientific">Leersia perrieri</name>
    <dbReference type="NCBI Taxonomy" id="77586"/>
    <lineage>
        <taxon>Eukaryota</taxon>
        <taxon>Viridiplantae</taxon>
        <taxon>Streptophyta</taxon>
        <taxon>Embryophyta</taxon>
        <taxon>Tracheophyta</taxon>
        <taxon>Spermatophyta</taxon>
        <taxon>Magnoliopsida</taxon>
        <taxon>Liliopsida</taxon>
        <taxon>Poales</taxon>
        <taxon>Poaceae</taxon>
        <taxon>BOP clade</taxon>
        <taxon>Oryzoideae</taxon>
        <taxon>Oryzeae</taxon>
        <taxon>Oryzinae</taxon>
        <taxon>Leersia</taxon>
    </lineage>
</organism>
<proteinExistence type="predicted"/>
<reference evidence="2 3" key="1">
    <citation type="submission" date="2012-08" db="EMBL/GenBank/DDBJ databases">
        <title>Oryza genome evolution.</title>
        <authorList>
            <person name="Wing R.A."/>
        </authorList>
    </citation>
    <scope>NUCLEOTIDE SEQUENCE</scope>
</reference>
<dbReference type="HOGENOM" id="CLU_1322609_0_0_1"/>
<keyword evidence="3" id="KW-1185">Reference proteome</keyword>
<reference evidence="2" key="3">
    <citation type="submission" date="2015-04" db="UniProtKB">
        <authorList>
            <consortium name="EnsemblPlants"/>
        </authorList>
    </citation>
    <scope>IDENTIFICATION</scope>
</reference>
<protein>
    <submittedName>
        <fullName evidence="2">Uncharacterized protein</fullName>
    </submittedName>
</protein>
<feature type="region of interest" description="Disordered" evidence="1">
    <location>
        <begin position="94"/>
        <end position="132"/>
    </location>
</feature>
<dbReference type="Gramene" id="LPERR11G16460.1">
    <property type="protein sequence ID" value="LPERR11G16460.1"/>
    <property type="gene ID" value="LPERR11G16460"/>
</dbReference>
<feature type="compositionally biased region" description="Gly residues" evidence="1">
    <location>
        <begin position="110"/>
        <end position="123"/>
    </location>
</feature>
<sequence length="208" mass="23215">MPKPNLSTRNRYFVHGSELVAQFVQDSNERKAGIHPLIHFELYLQDPDAHGAASLKSPVDGGYLLFSNFSVGSKKKQIKGSSYRYAENKDELHQAVGQRQRQPQGRPAHVGGGRGEARSGGGQIAWSKGKPARETTPRVVYKFKEPLTFTVPKHFTENEEELSSSLVSIYGQIAELRHELFIKTMSGCFDIKDLNNIRKQGSDLSSKD</sequence>
<evidence type="ECO:0000313" key="2">
    <source>
        <dbReference type="EnsemblPlants" id="LPERR11G16460.1"/>
    </source>
</evidence>
<name>A0A0D9XUA6_9ORYZ</name>